<evidence type="ECO:0000313" key="4">
    <source>
        <dbReference type="Proteomes" id="UP000238479"/>
    </source>
</evidence>
<organism evidence="3 4">
    <name type="scientific">Rosa chinensis</name>
    <name type="common">China rose</name>
    <dbReference type="NCBI Taxonomy" id="74649"/>
    <lineage>
        <taxon>Eukaryota</taxon>
        <taxon>Viridiplantae</taxon>
        <taxon>Streptophyta</taxon>
        <taxon>Embryophyta</taxon>
        <taxon>Tracheophyta</taxon>
        <taxon>Spermatophyta</taxon>
        <taxon>Magnoliopsida</taxon>
        <taxon>eudicotyledons</taxon>
        <taxon>Gunneridae</taxon>
        <taxon>Pentapetalae</taxon>
        <taxon>rosids</taxon>
        <taxon>fabids</taxon>
        <taxon>Rosales</taxon>
        <taxon>Rosaceae</taxon>
        <taxon>Rosoideae</taxon>
        <taxon>Rosoideae incertae sedis</taxon>
        <taxon>Rosa</taxon>
    </lineage>
</organism>
<dbReference type="PANTHER" id="PTHR35096:SF8">
    <property type="entry name" value="OS03G0308600 PROTEIN"/>
    <property type="match status" value="1"/>
</dbReference>
<protein>
    <recommendedName>
        <fullName evidence="2">DUF7787 domain-containing protein</fullName>
    </recommendedName>
</protein>
<dbReference type="EMBL" id="PDCK01000040">
    <property type="protein sequence ID" value="PRQ50094.1"/>
    <property type="molecule type" value="Genomic_DNA"/>
</dbReference>
<reference evidence="3 4" key="1">
    <citation type="journal article" date="2018" name="Nat. Genet.">
        <title>The Rosa genome provides new insights in the design of modern roses.</title>
        <authorList>
            <person name="Bendahmane M."/>
        </authorList>
    </citation>
    <scope>NUCLEOTIDE SEQUENCE [LARGE SCALE GENOMIC DNA]</scope>
    <source>
        <strain evidence="4">cv. Old Blush</strain>
    </source>
</reference>
<comment type="caution">
    <text evidence="3">The sequence shown here is derived from an EMBL/GenBank/DDBJ whole genome shotgun (WGS) entry which is preliminary data.</text>
</comment>
<name>A0A2P6RUJ2_ROSCH</name>
<dbReference type="Proteomes" id="UP000238479">
    <property type="component" value="Chromosome 2"/>
</dbReference>
<dbReference type="AlphaFoldDB" id="A0A2P6RUJ2"/>
<feature type="domain" description="DUF7787" evidence="2">
    <location>
        <begin position="16"/>
        <end position="71"/>
    </location>
</feature>
<dbReference type="InterPro" id="IPR056689">
    <property type="entry name" value="DUF7787"/>
</dbReference>
<dbReference type="Pfam" id="PF25042">
    <property type="entry name" value="DUF7787"/>
    <property type="match status" value="1"/>
</dbReference>
<feature type="region of interest" description="Disordered" evidence="1">
    <location>
        <begin position="127"/>
        <end position="147"/>
    </location>
</feature>
<evidence type="ECO:0000259" key="2">
    <source>
        <dbReference type="Pfam" id="PF25042"/>
    </source>
</evidence>
<dbReference type="STRING" id="74649.A0A2P6RUJ2"/>
<evidence type="ECO:0000313" key="3">
    <source>
        <dbReference type="EMBL" id="PRQ50094.1"/>
    </source>
</evidence>
<proteinExistence type="predicted"/>
<dbReference type="Gramene" id="PRQ50094">
    <property type="protein sequence ID" value="PRQ50094"/>
    <property type="gene ID" value="RchiOBHm_Chr2g0129291"/>
</dbReference>
<keyword evidence="4" id="KW-1185">Reference proteome</keyword>
<dbReference type="PANTHER" id="PTHR35096">
    <property type="entry name" value="BNAA08G28570D PROTEIN"/>
    <property type="match status" value="1"/>
</dbReference>
<feature type="region of interest" description="Disordered" evidence="1">
    <location>
        <begin position="160"/>
        <end position="188"/>
    </location>
</feature>
<sequence>MMDMVNVSQRKTKRQSEKMSLEDYLLLIQSRSNLHLTVTHLNQIISMHGFKKLHRLHKKVLSDAVSTLDLVEPSRSTLRDYISPPVNTFLNDVVADMNDLSWQECCVTAIKTLSSCQLNDAVECSKSHQSPPTALDSHGGGVSGTTFQGRAEPLRKLVQWKKRRAQESADPVVKRQRMRSESDGGGGAAALACDCVSLDSC</sequence>
<gene>
    <name evidence="3" type="ORF">RchiOBHm_Chr2g0129291</name>
</gene>
<evidence type="ECO:0000256" key="1">
    <source>
        <dbReference type="SAM" id="MobiDB-lite"/>
    </source>
</evidence>
<accession>A0A2P6RUJ2</accession>
<dbReference type="OrthoDB" id="692230at2759"/>